<name>A0A0D5YT76_9FLAO</name>
<proteinExistence type="predicted"/>
<dbReference type="AlphaFoldDB" id="A0A0D5YT76"/>
<dbReference type="KEGG" id="mlt:VC82_1436"/>
<dbReference type="PATRIC" id="fig|516051.4.peg.1483"/>
<evidence type="ECO:0000313" key="2">
    <source>
        <dbReference type="Proteomes" id="UP000032726"/>
    </source>
</evidence>
<evidence type="ECO:0000313" key="1">
    <source>
        <dbReference type="EMBL" id="AKA35058.1"/>
    </source>
</evidence>
<dbReference type="Proteomes" id="UP000032726">
    <property type="component" value="Chromosome"/>
</dbReference>
<protein>
    <submittedName>
        <fullName evidence="1">Uncharacterized protein</fullName>
    </submittedName>
</protein>
<reference evidence="1 2" key="1">
    <citation type="submission" date="2015-03" db="EMBL/GenBank/DDBJ databases">
        <title>Complete genome sequence of Muricauda lutaonensis CC-HSB-11T, isolated from a coastal hot spring.</title>
        <authorList>
            <person name="Kim K.M."/>
        </authorList>
    </citation>
    <scope>NUCLEOTIDE SEQUENCE [LARGE SCALE GENOMIC DNA]</scope>
    <source>
        <strain evidence="1 2">CC-HSB-11</strain>
    </source>
</reference>
<gene>
    <name evidence="1" type="ORF">VC82_1436</name>
</gene>
<accession>A0A0D5YT76</accession>
<dbReference type="HOGENOM" id="CLU_1203749_0_0_10"/>
<dbReference type="EMBL" id="CP011071">
    <property type="protein sequence ID" value="AKA35058.1"/>
    <property type="molecule type" value="Genomic_DNA"/>
</dbReference>
<organism evidence="1 2">
    <name type="scientific">Flagellimonas lutaonensis</name>
    <dbReference type="NCBI Taxonomy" id="516051"/>
    <lineage>
        <taxon>Bacteria</taxon>
        <taxon>Pseudomonadati</taxon>
        <taxon>Bacteroidota</taxon>
        <taxon>Flavobacteriia</taxon>
        <taxon>Flavobacteriales</taxon>
        <taxon>Flavobacteriaceae</taxon>
        <taxon>Flagellimonas</taxon>
    </lineage>
</organism>
<dbReference type="STRING" id="516051.VC82_1436"/>
<keyword evidence="2" id="KW-1185">Reference proteome</keyword>
<sequence length="230" mass="24722">MGFLLYKYLICMKFLYYIKVLTLLIGSNIYAQIDANSVMGLPTGTLAEISAITEAQQGSIAFATDTNKIYKFDGSSWNEVANGNTPSVYFGFFTISSMGPQTITGLPFQPSQISFVAHANVESSTLNADNGIRNNERGLANSFGTSNGFARTDGVTITQQTIYVGGHGNSINDISRYASSSHCIGLRYGNQNGDNLGLTTASLIAFNLGGFTINVDNFSDSVVVLFQAYD</sequence>